<dbReference type="AlphaFoldDB" id="A0A2S5SX13"/>
<evidence type="ECO:0000256" key="3">
    <source>
        <dbReference type="PROSITE-ProRule" id="PRU00339"/>
    </source>
</evidence>
<feature type="repeat" description="TPR" evidence="3">
    <location>
        <begin position="110"/>
        <end position="143"/>
    </location>
</feature>
<dbReference type="Gene3D" id="3.40.50.150">
    <property type="entry name" value="Vaccinia Virus protein VP39"/>
    <property type="match status" value="1"/>
</dbReference>
<evidence type="ECO:0000313" key="6">
    <source>
        <dbReference type="Proteomes" id="UP000238605"/>
    </source>
</evidence>
<feature type="repeat" description="TPR" evidence="3">
    <location>
        <begin position="42"/>
        <end position="75"/>
    </location>
</feature>
<dbReference type="OrthoDB" id="9809392at2"/>
<dbReference type="InterPro" id="IPR029063">
    <property type="entry name" value="SAM-dependent_MTases_sf"/>
</dbReference>
<dbReference type="CDD" id="cd02440">
    <property type="entry name" value="AdoMet_MTases"/>
    <property type="match status" value="1"/>
</dbReference>
<keyword evidence="1" id="KW-0677">Repeat</keyword>
<dbReference type="Pfam" id="PF13181">
    <property type="entry name" value="TPR_8"/>
    <property type="match status" value="1"/>
</dbReference>
<evidence type="ECO:0000259" key="4">
    <source>
        <dbReference type="Pfam" id="PF08241"/>
    </source>
</evidence>
<protein>
    <recommendedName>
        <fullName evidence="4">Methyltransferase type 11 domain-containing protein</fullName>
    </recommendedName>
</protein>
<reference evidence="5 6" key="1">
    <citation type="submission" date="2018-02" db="EMBL/GenBank/DDBJ databases">
        <title>Reclassifiation of [Polyangium] brachysporum DSM 7029 as Guopingzhaonella breviflexa gen. nov., sp. nov., a member of the family Comamonadaceae.</title>
        <authorList>
            <person name="Tang B."/>
        </authorList>
    </citation>
    <scope>NUCLEOTIDE SEQUENCE [LARGE SCALE GENOMIC DNA]</scope>
    <source>
        <strain evidence="5 6">BCRC 80649</strain>
    </source>
</reference>
<dbReference type="SMART" id="SM00028">
    <property type="entry name" value="TPR"/>
    <property type="match status" value="4"/>
</dbReference>
<dbReference type="InterPro" id="IPR011990">
    <property type="entry name" value="TPR-like_helical_dom_sf"/>
</dbReference>
<dbReference type="Gene3D" id="1.25.40.10">
    <property type="entry name" value="Tetratricopeptide repeat domain"/>
    <property type="match status" value="2"/>
</dbReference>
<evidence type="ECO:0000256" key="2">
    <source>
        <dbReference type="ARBA" id="ARBA00022803"/>
    </source>
</evidence>
<dbReference type="GO" id="GO:0008757">
    <property type="term" value="F:S-adenosylmethionine-dependent methyltransferase activity"/>
    <property type="evidence" value="ECO:0007669"/>
    <property type="project" value="InterPro"/>
</dbReference>
<dbReference type="PROSITE" id="PS50293">
    <property type="entry name" value="TPR_REGION"/>
    <property type="match status" value="1"/>
</dbReference>
<proteinExistence type="predicted"/>
<organism evidence="5 6">
    <name type="scientific">Caldimonas caldifontis</name>
    <dbReference type="NCBI Taxonomy" id="1452508"/>
    <lineage>
        <taxon>Bacteria</taxon>
        <taxon>Pseudomonadati</taxon>
        <taxon>Pseudomonadota</taxon>
        <taxon>Betaproteobacteria</taxon>
        <taxon>Burkholderiales</taxon>
        <taxon>Sphaerotilaceae</taxon>
        <taxon>Caldimonas</taxon>
    </lineage>
</organism>
<dbReference type="InterPro" id="IPR019734">
    <property type="entry name" value="TPR_rpt"/>
</dbReference>
<dbReference type="InterPro" id="IPR013216">
    <property type="entry name" value="Methyltransf_11"/>
</dbReference>
<feature type="domain" description="Methyltransferase type 11" evidence="4">
    <location>
        <begin position="208"/>
        <end position="300"/>
    </location>
</feature>
<dbReference type="SUPFAM" id="SSF48452">
    <property type="entry name" value="TPR-like"/>
    <property type="match status" value="1"/>
</dbReference>
<dbReference type="PANTHER" id="PTHR22904:SF523">
    <property type="entry name" value="STRESS-INDUCED-PHOSPHOPROTEIN 1"/>
    <property type="match status" value="1"/>
</dbReference>
<dbReference type="GO" id="GO:0051879">
    <property type="term" value="F:Hsp90 protein binding"/>
    <property type="evidence" value="ECO:0007669"/>
    <property type="project" value="TreeGrafter"/>
</dbReference>
<comment type="caution">
    <text evidence="5">The sequence shown here is derived from an EMBL/GenBank/DDBJ whole genome shotgun (WGS) entry which is preliminary data.</text>
</comment>
<evidence type="ECO:0000256" key="1">
    <source>
        <dbReference type="ARBA" id="ARBA00022737"/>
    </source>
</evidence>
<dbReference type="PROSITE" id="PS50005">
    <property type="entry name" value="TPR"/>
    <property type="match status" value="4"/>
</dbReference>
<dbReference type="SUPFAM" id="SSF53335">
    <property type="entry name" value="S-adenosyl-L-methionine-dependent methyltransferases"/>
    <property type="match status" value="1"/>
</dbReference>
<evidence type="ECO:0000313" key="5">
    <source>
        <dbReference type="EMBL" id="PPE67284.1"/>
    </source>
</evidence>
<feature type="repeat" description="TPR" evidence="3">
    <location>
        <begin position="8"/>
        <end position="41"/>
    </location>
</feature>
<name>A0A2S5SX13_9BURK</name>
<keyword evidence="6" id="KW-1185">Reference proteome</keyword>
<dbReference type="EMBL" id="PSNX01000003">
    <property type="protein sequence ID" value="PPE67284.1"/>
    <property type="molecule type" value="Genomic_DNA"/>
</dbReference>
<keyword evidence="2 3" id="KW-0802">TPR repeat</keyword>
<dbReference type="RefSeq" id="WP_104301122.1">
    <property type="nucleotide sequence ID" value="NZ_PSNX01000003.1"/>
</dbReference>
<dbReference type="Pfam" id="PF08241">
    <property type="entry name" value="Methyltransf_11"/>
    <property type="match status" value="1"/>
</dbReference>
<sequence length="364" mass="40263">MSDPFERAKALFFDGLAHLEAGRLGEAERAFAESLTLVPGRPSTLSNLGTVRRRMGRLDDALQSFDELVRVQPEDAEAWLCRGEVLLQLDRHDEALADYDRCLALDPNRALAWSRRGSLLRLAGRTEEAADAFERAITLGDDSDTTRYFLASVAARKAPPAVAPAAYVQTLFDDYADDFDEHLVEVLHYDVPQRLVGPIEGQRFGQALDLGCGTGLCAPLLAPLAGAVDAVDLSERMVAKARERGLYRDVFLADAVTQLQVTDRRYDLVVAADVFIYIGDLAPVFAGVRRVLEPGGVFAFSAEQGDASRDFVLRPSLTYGHSPDYLRRLAAEHGFEVTDLQPHALREDQRQPVPGWLVWLRRTA</sequence>
<dbReference type="Proteomes" id="UP000238605">
    <property type="component" value="Unassembled WGS sequence"/>
</dbReference>
<feature type="repeat" description="TPR" evidence="3">
    <location>
        <begin position="76"/>
        <end position="109"/>
    </location>
</feature>
<accession>A0A2S5SX13</accession>
<dbReference type="PANTHER" id="PTHR22904">
    <property type="entry name" value="TPR REPEAT CONTAINING PROTEIN"/>
    <property type="match status" value="1"/>
</dbReference>
<dbReference type="Pfam" id="PF13432">
    <property type="entry name" value="TPR_16"/>
    <property type="match status" value="1"/>
</dbReference>
<gene>
    <name evidence="5" type="ORF">C1704_03710</name>
</gene>